<dbReference type="PROSITE" id="PS50123">
    <property type="entry name" value="CHER"/>
    <property type="match status" value="1"/>
</dbReference>
<dbReference type="SMART" id="SM00138">
    <property type="entry name" value="MeTrc"/>
    <property type="match status" value="1"/>
</dbReference>
<dbReference type="HOGENOM" id="CLU_025854_4_1_5"/>
<keyword evidence="3" id="KW-0949">S-adenosyl-L-methionine</keyword>
<dbReference type="InterPro" id="IPR022642">
    <property type="entry name" value="CheR_C"/>
</dbReference>
<evidence type="ECO:0000313" key="5">
    <source>
        <dbReference type="EMBL" id="AFL51584.1"/>
    </source>
</evidence>
<evidence type="ECO:0000313" key="6">
    <source>
        <dbReference type="Proteomes" id="UP000006180"/>
    </source>
</evidence>
<keyword evidence="2 5" id="KW-0808">Transferase</keyword>
<evidence type="ECO:0000259" key="4">
    <source>
        <dbReference type="PROSITE" id="PS50123"/>
    </source>
</evidence>
<dbReference type="GO" id="GO:0032259">
    <property type="term" value="P:methylation"/>
    <property type="evidence" value="ECO:0007669"/>
    <property type="project" value="UniProtKB-KW"/>
</dbReference>
<dbReference type="InterPro" id="IPR029063">
    <property type="entry name" value="SAM-dependent_MTases_sf"/>
</dbReference>
<organism evidence="5 6">
    <name type="scientific">Sinorhizobium fredii (strain USDA 257)</name>
    <dbReference type="NCBI Taxonomy" id="1185652"/>
    <lineage>
        <taxon>Bacteria</taxon>
        <taxon>Pseudomonadati</taxon>
        <taxon>Pseudomonadota</taxon>
        <taxon>Alphaproteobacteria</taxon>
        <taxon>Hyphomicrobiales</taxon>
        <taxon>Rhizobiaceae</taxon>
        <taxon>Sinorhizobium/Ensifer group</taxon>
        <taxon>Sinorhizobium</taxon>
    </lineage>
</organism>
<accession>I3X6S8</accession>
<dbReference type="Proteomes" id="UP000006180">
    <property type="component" value="Chromosome"/>
</dbReference>
<dbReference type="InterPro" id="IPR011990">
    <property type="entry name" value="TPR-like_helical_dom_sf"/>
</dbReference>
<evidence type="ECO:0000256" key="3">
    <source>
        <dbReference type="ARBA" id="ARBA00022691"/>
    </source>
</evidence>
<dbReference type="GO" id="GO:0008983">
    <property type="term" value="F:protein-glutamate O-methyltransferase activity"/>
    <property type="evidence" value="ECO:0007669"/>
    <property type="project" value="UniProtKB-EC"/>
</dbReference>
<dbReference type="InterPro" id="IPR000780">
    <property type="entry name" value="CheR_MeTrfase"/>
</dbReference>
<feature type="domain" description="CheR-type methyltransferase" evidence="4">
    <location>
        <begin position="17"/>
        <end position="247"/>
    </location>
</feature>
<dbReference type="PANTHER" id="PTHR24422:SF19">
    <property type="entry name" value="CHEMOTAXIS PROTEIN METHYLTRANSFERASE"/>
    <property type="match status" value="1"/>
</dbReference>
<evidence type="ECO:0000256" key="1">
    <source>
        <dbReference type="ARBA" id="ARBA00022603"/>
    </source>
</evidence>
<dbReference type="AlphaFoldDB" id="I3X6S8"/>
<dbReference type="Pfam" id="PF13432">
    <property type="entry name" value="TPR_16"/>
    <property type="match status" value="1"/>
</dbReference>
<sequence>MTGHALPSKLADEVACRVGLSLPTSRKGAVASAIGRVMARRDIDDSSLFLNRLGLDQDLTDDVIAAITVGETYFFRDPDQFQLISQAILPELRRRRPDGSLVRIWSIGCATGEEPYSLAILCDEEGLLQDVRISAADVSRKALAAAKAAEYGEWSLRNTDRKLKDRYFTSGEGRFRLNERLRRQVDFAHLNLGAVDLPAPERGLADFDLILCRNVLVYLDASTVRRIARQLFACLADGGWLLTAPTDPPLWKYAPFETSITPAGVVYRRMIAHGDTPGGSISGVAPIPCQSKRPVAHVSAPRACVTDEQKTPDDKALKAIARQIRSRYDMGETREAQRLAAQAVQSHPLAAELHFLQGLSQMADGQTDAAAAALRRVVYLDGNMAAAQFLLGVCLMHSDPQASRRAFENVLHFCLSRPPRERVALMSGATAGDLAERARREIGKVRRGWGSERP</sequence>
<dbReference type="EMBL" id="CP003563">
    <property type="protein sequence ID" value="AFL51584.1"/>
    <property type="molecule type" value="Genomic_DNA"/>
</dbReference>
<dbReference type="Gene3D" id="1.25.40.10">
    <property type="entry name" value="Tetratricopeptide repeat domain"/>
    <property type="match status" value="1"/>
</dbReference>
<dbReference type="PATRIC" id="fig|1185652.3.peg.3129"/>
<proteinExistence type="predicted"/>
<dbReference type="RefSeq" id="WP_014763746.1">
    <property type="nucleotide sequence ID" value="NC_018000.1"/>
</dbReference>
<dbReference type="KEGG" id="sfd:USDA257_c30140"/>
<dbReference type="Pfam" id="PF01739">
    <property type="entry name" value="CheR"/>
    <property type="match status" value="1"/>
</dbReference>
<dbReference type="PANTHER" id="PTHR24422">
    <property type="entry name" value="CHEMOTAXIS PROTEIN METHYLTRANSFERASE"/>
    <property type="match status" value="1"/>
</dbReference>
<dbReference type="SUPFAM" id="SSF53335">
    <property type="entry name" value="S-adenosyl-L-methionine-dependent methyltransferases"/>
    <property type="match status" value="1"/>
</dbReference>
<dbReference type="PRINTS" id="PR00996">
    <property type="entry name" value="CHERMTFRASE"/>
</dbReference>
<dbReference type="EC" id="2.1.1.80" evidence="5"/>
<dbReference type="Gene3D" id="3.40.50.150">
    <property type="entry name" value="Vaccinia Virus protein VP39"/>
    <property type="match status" value="1"/>
</dbReference>
<dbReference type="InterPro" id="IPR050903">
    <property type="entry name" value="Bact_Chemotaxis_MeTrfase"/>
</dbReference>
<gene>
    <name evidence="5" type="ORF">USDA257_c30140</name>
</gene>
<dbReference type="eggNOG" id="COG1352">
    <property type="taxonomic scope" value="Bacteria"/>
</dbReference>
<name>I3X6S8_SINF2</name>
<dbReference type="STRING" id="1185652.USDA257_c30140"/>
<reference evidence="5 6" key="1">
    <citation type="journal article" date="2012" name="J. Bacteriol.">
        <title>Complete genome sequence of the broad-host-range strain Sinorhizobium fredii USDA257.</title>
        <authorList>
            <person name="Schuldes J."/>
            <person name="Rodriguez Orbegoso M."/>
            <person name="Schmeisser C."/>
            <person name="Krishnan H.B."/>
            <person name="Daniel R."/>
            <person name="Streit W.R."/>
        </authorList>
    </citation>
    <scope>NUCLEOTIDE SEQUENCE [LARGE SCALE GENOMIC DNA]</scope>
    <source>
        <strain evidence="5 6">USDA 257</strain>
    </source>
</reference>
<evidence type="ECO:0000256" key="2">
    <source>
        <dbReference type="ARBA" id="ARBA00022679"/>
    </source>
</evidence>
<dbReference type="SUPFAM" id="SSF48452">
    <property type="entry name" value="TPR-like"/>
    <property type="match status" value="1"/>
</dbReference>
<keyword evidence="1 5" id="KW-0489">Methyltransferase</keyword>
<protein>
    <submittedName>
        <fullName evidence="5">MCP methyltransferase, CheR-type</fullName>
        <ecNumber evidence="5">2.1.1.80</ecNumber>
    </submittedName>
</protein>